<feature type="repeat" description="WD" evidence="3">
    <location>
        <begin position="238"/>
        <end position="279"/>
    </location>
</feature>
<dbReference type="InterPro" id="IPR010730">
    <property type="entry name" value="HET"/>
</dbReference>
<dbReference type="CDD" id="cd00200">
    <property type="entry name" value="WD40"/>
    <property type="match status" value="1"/>
</dbReference>
<evidence type="ECO:0000256" key="1">
    <source>
        <dbReference type="ARBA" id="ARBA00022574"/>
    </source>
</evidence>
<dbReference type="PROSITE" id="PS00678">
    <property type="entry name" value="WD_REPEATS_1"/>
    <property type="match status" value="1"/>
</dbReference>
<organism evidence="5 6">
    <name type="scientific">Rhizopogon vinicolor AM-OR11-026</name>
    <dbReference type="NCBI Taxonomy" id="1314800"/>
    <lineage>
        <taxon>Eukaryota</taxon>
        <taxon>Fungi</taxon>
        <taxon>Dikarya</taxon>
        <taxon>Basidiomycota</taxon>
        <taxon>Agaricomycotina</taxon>
        <taxon>Agaricomycetes</taxon>
        <taxon>Agaricomycetidae</taxon>
        <taxon>Boletales</taxon>
        <taxon>Suillineae</taxon>
        <taxon>Rhizopogonaceae</taxon>
        <taxon>Rhizopogon</taxon>
    </lineage>
</organism>
<dbReference type="Proteomes" id="UP000092154">
    <property type="component" value="Unassembled WGS sequence"/>
</dbReference>
<dbReference type="Gene3D" id="2.130.10.10">
    <property type="entry name" value="YVTN repeat-like/Quinoprotein amine dehydrogenase"/>
    <property type="match status" value="2"/>
</dbReference>
<dbReference type="Pfam" id="PF00400">
    <property type="entry name" value="WD40"/>
    <property type="match status" value="5"/>
</dbReference>
<dbReference type="PRINTS" id="PR00320">
    <property type="entry name" value="GPROTEINBRPT"/>
</dbReference>
<dbReference type="PANTHER" id="PTHR10622">
    <property type="entry name" value="HET DOMAIN-CONTAINING PROTEIN"/>
    <property type="match status" value="1"/>
</dbReference>
<evidence type="ECO:0000259" key="4">
    <source>
        <dbReference type="Pfam" id="PF06985"/>
    </source>
</evidence>
<feature type="repeat" description="WD" evidence="3">
    <location>
        <begin position="104"/>
        <end position="139"/>
    </location>
</feature>
<dbReference type="AlphaFoldDB" id="A0A1B7NCP3"/>
<keyword evidence="6" id="KW-1185">Reference proteome</keyword>
<dbReference type="SMART" id="SM00320">
    <property type="entry name" value="WD40"/>
    <property type="match status" value="7"/>
</dbReference>
<dbReference type="OrthoDB" id="2423701at2759"/>
<evidence type="ECO:0000256" key="3">
    <source>
        <dbReference type="PROSITE-ProRule" id="PRU00221"/>
    </source>
</evidence>
<dbReference type="InterPro" id="IPR019775">
    <property type="entry name" value="WD40_repeat_CS"/>
</dbReference>
<dbReference type="InterPro" id="IPR001680">
    <property type="entry name" value="WD40_rpt"/>
</dbReference>
<dbReference type="SUPFAM" id="SSF50998">
    <property type="entry name" value="Quinoprotein alcohol dehydrogenase-like"/>
    <property type="match status" value="1"/>
</dbReference>
<dbReference type="InParanoid" id="A0A1B7NCP3"/>
<dbReference type="STRING" id="1314800.A0A1B7NCP3"/>
<dbReference type="EMBL" id="KV448154">
    <property type="protein sequence ID" value="OAX42579.1"/>
    <property type="molecule type" value="Genomic_DNA"/>
</dbReference>
<keyword evidence="1 3" id="KW-0853">WD repeat</keyword>
<protein>
    <submittedName>
        <fullName evidence="5">WD40 repeat-like protein</fullName>
    </submittedName>
</protein>
<dbReference type="PANTHER" id="PTHR10622:SF10">
    <property type="entry name" value="HET DOMAIN-CONTAINING PROTEIN"/>
    <property type="match status" value="1"/>
</dbReference>
<evidence type="ECO:0000313" key="5">
    <source>
        <dbReference type="EMBL" id="OAX42579.1"/>
    </source>
</evidence>
<dbReference type="InterPro" id="IPR020472">
    <property type="entry name" value="WD40_PAC1"/>
</dbReference>
<sequence length="858" mass="97472">MAEEVAQPIVTRNTPRRAFENHKGTVRTVAVFPDGQRMVTGSDDSILRMWDLKDGTLLKKMEGHRNRVEAVTISRDGRLIASGDRTGELIAWNGDTGKSLTQVIKGHAEWLCSLDFSPDGAVLVTGSRDRMAKLWSTRTWKQQSWQPIHPRQSHRVTCVRYSPSGKFLAIAKTIKVEVWNLDTRECIANVDAHASIRAYNSSLVWTPDETRLLSSGANTDPTIREWDLSTWQEVCDPWKGHTLQINAIAVNSSGTLVASASHDNRVRLWRLSDRRTVAIFQHSKDVICVTFSTDGKYVLSGGADRKISEWAVPEDTLSEHALVGEETDMVRADAIRRAIEIQLENVPLRLLNTSTGRIYDRQAQINAFKMSSEYKMLFSSTILHQDIQMERIEKVVMKYFRFAMLSHRWEGKEPLLKNIQNEVVYMLNPAGGIGKLQSFCKVARDAGYSWAWSDTCCIDKINIVELQEAFNSMFIWYRHSALTVVYLSDVLPTSKPGALARSAWNTRGWTFQEFMAPKVVLFYQRDWNLYLGDRSPNHKESTPIMQELENATGIHLQAIVAFHPGMRGAREKLRWASKRITTLQEDIAYSLFGIFGVHLPVIYGEKKQNALGRLLQEIVARSGDITALDWVGKSSEFNSCLPADITSYEALPYSLPYLSEDEMQERVSSLRNVVTMDSASDLYTLLDNLSTPRFANCRLHLPCIAFPVTEVRRNRAQDQESYFTYEVKADGLRDLLITTADKLTQSSRARFLLVRPWNRYLLEPLDLADDTQSVEDWSVPESPLHYSLSGFPAEGDSESYLRALRLIVHLEQPFCGFLLARQRGGEYKRIASDHHIVAQVKDMVSVHDTMDVRTLEIL</sequence>
<proteinExistence type="predicted"/>
<evidence type="ECO:0000256" key="2">
    <source>
        <dbReference type="ARBA" id="ARBA00022737"/>
    </source>
</evidence>
<dbReference type="Pfam" id="PF06985">
    <property type="entry name" value="HET"/>
    <property type="match status" value="1"/>
</dbReference>
<dbReference type="InterPro" id="IPR011047">
    <property type="entry name" value="Quinoprotein_ADH-like_sf"/>
</dbReference>
<accession>A0A1B7NCP3</accession>
<keyword evidence="2" id="KW-0677">Repeat</keyword>
<feature type="repeat" description="WD" evidence="3">
    <location>
        <begin position="279"/>
        <end position="310"/>
    </location>
</feature>
<feature type="repeat" description="WD" evidence="3">
    <location>
        <begin position="19"/>
        <end position="60"/>
    </location>
</feature>
<evidence type="ECO:0000313" key="6">
    <source>
        <dbReference type="Proteomes" id="UP000092154"/>
    </source>
</evidence>
<reference evidence="5 6" key="1">
    <citation type="submission" date="2016-06" db="EMBL/GenBank/DDBJ databases">
        <title>Comparative genomics of the ectomycorrhizal sister species Rhizopogon vinicolor and Rhizopogon vesiculosus (Basidiomycota: Boletales) reveals a divergence of the mating type B locus.</title>
        <authorList>
            <consortium name="DOE Joint Genome Institute"/>
            <person name="Mujic A.B."/>
            <person name="Kuo A."/>
            <person name="Tritt A."/>
            <person name="Lipzen A."/>
            <person name="Chen C."/>
            <person name="Johnson J."/>
            <person name="Sharma A."/>
            <person name="Barry K."/>
            <person name="Grigoriev I.V."/>
            <person name="Spatafora J.W."/>
        </authorList>
    </citation>
    <scope>NUCLEOTIDE SEQUENCE [LARGE SCALE GENOMIC DNA]</scope>
    <source>
        <strain evidence="5 6">AM-OR11-026</strain>
    </source>
</reference>
<feature type="repeat" description="WD" evidence="3">
    <location>
        <begin position="61"/>
        <end position="102"/>
    </location>
</feature>
<dbReference type="PROSITE" id="PS50082">
    <property type="entry name" value="WD_REPEATS_2"/>
    <property type="match status" value="5"/>
</dbReference>
<dbReference type="PROSITE" id="PS50294">
    <property type="entry name" value="WD_REPEATS_REGION"/>
    <property type="match status" value="5"/>
</dbReference>
<feature type="domain" description="Heterokaryon incompatibility" evidence="4">
    <location>
        <begin position="402"/>
        <end position="490"/>
    </location>
</feature>
<name>A0A1B7NCP3_9AGAM</name>
<gene>
    <name evidence="5" type="ORF">K503DRAFT_766664</name>
</gene>
<dbReference type="InterPro" id="IPR015943">
    <property type="entry name" value="WD40/YVTN_repeat-like_dom_sf"/>
</dbReference>